<comment type="function">
    <text evidence="10">Component of the cytochrome c oxidase, the last enzyme in the mitochondrial electron transport chain which drives oxidative phosphorylation.</text>
</comment>
<gene>
    <name evidence="12" type="ORF">D9C73_011087</name>
</gene>
<dbReference type="GO" id="GO:0045277">
    <property type="term" value="C:respiratory chain complex IV"/>
    <property type="evidence" value="ECO:0007669"/>
    <property type="project" value="InterPro"/>
</dbReference>
<dbReference type="GO" id="GO:0005743">
    <property type="term" value="C:mitochondrial inner membrane"/>
    <property type="evidence" value="ECO:0007669"/>
    <property type="project" value="UniProtKB-SubCell"/>
</dbReference>
<evidence type="ECO:0000256" key="11">
    <source>
        <dbReference type="SAM" id="MobiDB-lite"/>
    </source>
</evidence>
<name>A0A4U5UPN4_COLLU</name>
<dbReference type="SUPFAM" id="SSF81406">
    <property type="entry name" value="Mitochondrial cytochrome c oxidase subunit IV"/>
    <property type="match status" value="1"/>
</dbReference>
<keyword evidence="13" id="KW-1185">Reference proteome</keyword>
<evidence type="ECO:0000256" key="2">
    <source>
        <dbReference type="ARBA" id="ARBA00004673"/>
    </source>
</evidence>
<keyword evidence="6 10" id="KW-0999">Mitochondrion inner membrane</keyword>
<proteinExistence type="inferred from homology"/>
<keyword evidence="8 10" id="KW-0496">Mitochondrion</keyword>
<dbReference type="PANTHER" id="PTHR10707:SF15">
    <property type="entry name" value="CYTOCHROME C OXIDASE SUBUNIT 4"/>
    <property type="match status" value="1"/>
</dbReference>
<evidence type="ECO:0000256" key="4">
    <source>
        <dbReference type="ARBA" id="ARBA00011485"/>
    </source>
</evidence>
<evidence type="ECO:0000256" key="6">
    <source>
        <dbReference type="ARBA" id="ARBA00022792"/>
    </source>
</evidence>
<dbReference type="STRING" id="240159.A0A4U5UPN4"/>
<dbReference type="Pfam" id="PF02936">
    <property type="entry name" value="COX4"/>
    <property type="match status" value="1"/>
</dbReference>
<evidence type="ECO:0000256" key="9">
    <source>
        <dbReference type="ARBA" id="ARBA00023136"/>
    </source>
</evidence>
<dbReference type="AlphaFoldDB" id="A0A4U5UPN4"/>
<dbReference type="PRINTS" id="PR01873">
    <property type="entry name" value="CYTCOXIDASE4"/>
</dbReference>
<comment type="subcellular location">
    <subcellularLocation>
        <location evidence="1 10">Mitochondrion inner membrane</location>
        <topology evidence="1 10">Single-pass membrane protein</topology>
    </subcellularLocation>
</comment>
<comment type="subunit">
    <text evidence="4">Component of the cytochrome c oxidase (complex IV, CIV), a multisubunit enzyme composed of 14 subunits. The complex is composed of a catalytic core of 3 subunits MT-CO1, MT-CO2 and MT-CO3, encoded in the mitochondrial DNA, and 11 supernumerary subunits COX4I, COX5A, COX5B, COX6A, COX6B, COX6C, COX7A, COX7B, COX7C, COX8 and NDUFA4, which are encoded in the nuclear genome. The complex exists as a monomer or a dimer and forms supercomplexes (SCs) in the inner mitochondrial membrane with NADH-ubiquinone oxidoreductase (complex I, CI) and ubiquinol-cytochrome c oxidoreductase (cytochrome b-c1 complex, complex III, CIII), resulting in different assemblies (supercomplex SCI(1)III(2)IV(1) and megacomplex MCI(2)III(2)IV(2)).</text>
</comment>
<dbReference type="GO" id="GO:0006123">
    <property type="term" value="P:mitochondrial electron transport, cytochrome c to oxygen"/>
    <property type="evidence" value="ECO:0007669"/>
    <property type="project" value="InterPro"/>
</dbReference>
<evidence type="ECO:0000256" key="7">
    <source>
        <dbReference type="ARBA" id="ARBA00022989"/>
    </source>
</evidence>
<keyword evidence="7 10" id="KW-1133">Transmembrane helix</keyword>
<dbReference type="EMBL" id="CM014087">
    <property type="protein sequence ID" value="TKS76996.1"/>
    <property type="molecule type" value="Genomic_DNA"/>
</dbReference>
<dbReference type="InterPro" id="IPR013288">
    <property type="entry name" value="Cyt_c_oxidase_su4"/>
</dbReference>
<organism evidence="12 13">
    <name type="scientific">Collichthys lucidus</name>
    <name type="common">Big head croaker</name>
    <name type="synonym">Sciaena lucida</name>
    <dbReference type="NCBI Taxonomy" id="240159"/>
    <lineage>
        <taxon>Eukaryota</taxon>
        <taxon>Metazoa</taxon>
        <taxon>Chordata</taxon>
        <taxon>Craniata</taxon>
        <taxon>Vertebrata</taxon>
        <taxon>Euteleostomi</taxon>
        <taxon>Actinopterygii</taxon>
        <taxon>Neopterygii</taxon>
        <taxon>Teleostei</taxon>
        <taxon>Neoteleostei</taxon>
        <taxon>Acanthomorphata</taxon>
        <taxon>Eupercaria</taxon>
        <taxon>Sciaenidae</taxon>
        <taxon>Collichthys</taxon>
    </lineage>
</organism>
<protein>
    <recommendedName>
        <fullName evidence="10">Cytochrome c oxidase subunit 4</fullName>
    </recommendedName>
</protein>
<dbReference type="UniPathway" id="UPA00705"/>
<dbReference type="InterPro" id="IPR036639">
    <property type="entry name" value="Cyt_c_oxidase_su4_sf"/>
</dbReference>
<dbReference type="CDD" id="cd00922">
    <property type="entry name" value="Cyt_c_Oxidase_IV"/>
    <property type="match status" value="1"/>
</dbReference>
<feature type="region of interest" description="Disordered" evidence="11">
    <location>
        <begin position="24"/>
        <end position="43"/>
    </location>
</feature>
<keyword evidence="5 10" id="KW-0812">Transmembrane</keyword>
<dbReference type="InterPro" id="IPR004203">
    <property type="entry name" value="Cyt_c_oxidase_su4_fam"/>
</dbReference>
<evidence type="ECO:0000256" key="10">
    <source>
        <dbReference type="RuleBase" id="RU367145"/>
    </source>
</evidence>
<dbReference type="PANTHER" id="PTHR10707">
    <property type="entry name" value="CYTOCHROME C OXIDASE SUBUNIT IV"/>
    <property type="match status" value="1"/>
</dbReference>
<dbReference type="Proteomes" id="UP000298787">
    <property type="component" value="Chromosome 10"/>
</dbReference>
<evidence type="ECO:0000256" key="1">
    <source>
        <dbReference type="ARBA" id="ARBA00004434"/>
    </source>
</evidence>
<dbReference type="FunFam" id="1.10.442.10:FF:000001">
    <property type="entry name" value="Cytochrome c oxidase subunit 4 isoform 1"/>
    <property type="match status" value="1"/>
</dbReference>
<comment type="pathway">
    <text evidence="2 10">Energy metabolism; oxidative phosphorylation.</text>
</comment>
<evidence type="ECO:0000256" key="5">
    <source>
        <dbReference type="ARBA" id="ARBA00022692"/>
    </source>
</evidence>
<feature type="transmembrane region" description="Helical" evidence="10">
    <location>
        <begin position="142"/>
        <end position="160"/>
    </location>
</feature>
<evidence type="ECO:0000256" key="3">
    <source>
        <dbReference type="ARBA" id="ARBA00008135"/>
    </source>
</evidence>
<dbReference type="Gene3D" id="1.10.442.10">
    <property type="entry name" value="Cytochrome c oxidase subunit IV"/>
    <property type="match status" value="1"/>
</dbReference>
<evidence type="ECO:0000313" key="12">
    <source>
        <dbReference type="EMBL" id="TKS76996.1"/>
    </source>
</evidence>
<accession>A0A4U5UPN4</accession>
<comment type="similarity">
    <text evidence="3 10">Belongs to the cytochrome c oxidase IV family.</text>
</comment>
<keyword evidence="9 10" id="KW-0472">Membrane</keyword>
<reference evidence="12 13" key="1">
    <citation type="submission" date="2019-01" db="EMBL/GenBank/DDBJ databases">
        <title>Genome Assembly of Collichthys lucidus.</title>
        <authorList>
            <person name="Cai M."/>
            <person name="Xiao S."/>
        </authorList>
    </citation>
    <scope>NUCLEOTIDE SEQUENCE [LARGE SCALE GENOMIC DNA]</scope>
    <source>
        <strain evidence="12">JT15FE1705JMU</strain>
        <tissue evidence="12">Muscle</tissue>
    </source>
</reference>
<evidence type="ECO:0000256" key="8">
    <source>
        <dbReference type="ARBA" id="ARBA00023128"/>
    </source>
</evidence>
<evidence type="ECO:0000313" key="13">
    <source>
        <dbReference type="Proteomes" id="UP000298787"/>
    </source>
</evidence>
<sequence>MFHLAAGRVGSLAAKRATAALSTSSARMMASHGHGTGDTHPPFHQQQLLVSALDKLRQDDRKRFRQVSTAVDMSKPLYTDSVDVPLPDRPYKEVLTDADKSLKQKEKGPWNQLSKEEKLALYRLKFLKTYPEMRHSTPEWKTVLGVAFFFLGLTGFVVWWQKVYVFPKRPRTFEGDWPEKQLKRMLDMRINPVQGISSKWDYEKGQWK</sequence>